<dbReference type="CDD" id="cd00093">
    <property type="entry name" value="HTH_XRE"/>
    <property type="match status" value="1"/>
</dbReference>
<dbReference type="EMBL" id="CP104064">
    <property type="protein sequence ID" value="WAH37870.1"/>
    <property type="molecule type" value="Genomic_DNA"/>
</dbReference>
<evidence type="ECO:0000256" key="1">
    <source>
        <dbReference type="ARBA" id="ARBA00023125"/>
    </source>
</evidence>
<feature type="domain" description="HTH cro/C1-type" evidence="2">
    <location>
        <begin position="19"/>
        <end position="74"/>
    </location>
</feature>
<dbReference type="Proteomes" id="UP001164803">
    <property type="component" value="Chromosome"/>
</dbReference>
<dbReference type="PANTHER" id="PTHR46797">
    <property type="entry name" value="HTH-TYPE TRANSCRIPTIONAL REGULATOR"/>
    <property type="match status" value="1"/>
</dbReference>
<proteinExistence type="predicted"/>
<name>A0ABY6Z551_9BACL</name>
<dbReference type="RefSeq" id="WP_268045401.1">
    <property type="nucleotide sequence ID" value="NZ_CP104064.1"/>
</dbReference>
<dbReference type="InterPro" id="IPR050807">
    <property type="entry name" value="TransReg_Diox_bact_type"/>
</dbReference>
<dbReference type="SUPFAM" id="SSF47413">
    <property type="entry name" value="lambda repressor-like DNA-binding domains"/>
    <property type="match status" value="1"/>
</dbReference>
<dbReference type="InterPro" id="IPR001387">
    <property type="entry name" value="Cro/C1-type_HTH"/>
</dbReference>
<keyword evidence="1" id="KW-0238">DNA-binding</keyword>
<dbReference type="PANTHER" id="PTHR46797:SF1">
    <property type="entry name" value="METHYLPHOSPHONATE SYNTHASE"/>
    <property type="match status" value="1"/>
</dbReference>
<dbReference type="Gene3D" id="1.10.260.40">
    <property type="entry name" value="lambda repressor-like DNA-binding domains"/>
    <property type="match status" value="1"/>
</dbReference>
<protein>
    <submittedName>
        <fullName evidence="3">Helix-turn-helix domain-containing protein</fullName>
    </submittedName>
</protein>
<dbReference type="PROSITE" id="PS50943">
    <property type="entry name" value="HTH_CROC1"/>
    <property type="match status" value="1"/>
</dbReference>
<evidence type="ECO:0000259" key="2">
    <source>
        <dbReference type="PROSITE" id="PS50943"/>
    </source>
</evidence>
<dbReference type="SMART" id="SM00530">
    <property type="entry name" value="HTH_XRE"/>
    <property type="match status" value="1"/>
</dbReference>
<accession>A0ABY6Z551</accession>
<sequence length="134" mass="15222">MSFYTIPEDDDDVELGQKLRILREQKSWTLAQASEFAGISLSHLSAIENGTRPNPSFFVVVKLAQAYGVPLEYFLDRPENDPDDDLQVASEATQTYQEIAKRLVEDKALDDPSKLLEAIAKYLRDRSAKYDHDN</sequence>
<evidence type="ECO:0000313" key="4">
    <source>
        <dbReference type="Proteomes" id="UP001164803"/>
    </source>
</evidence>
<evidence type="ECO:0000313" key="3">
    <source>
        <dbReference type="EMBL" id="WAH37870.1"/>
    </source>
</evidence>
<dbReference type="Pfam" id="PF13560">
    <property type="entry name" value="HTH_31"/>
    <property type="match status" value="1"/>
</dbReference>
<dbReference type="InterPro" id="IPR010982">
    <property type="entry name" value="Lambda_DNA-bd_dom_sf"/>
</dbReference>
<organism evidence="3 4">
    <name type="scientific">Alicyclobacillus dauci</name>
    <dbReference type="NCBI Taxonomy" id="1475485"/>
    <lineage>
        <taxon>Bacteria</taxon>
        <taxon>Bacillati</taxon>
        <taxon>Bacillota</taxon>
        <taxon>Bacilli</taxon>
        <taxon>Bacillales</taxon>
        <taxon>Alicyclobacillaceae</taxon>
        <taxon>Alicyclobacillus</taxon>
    </lineage>
</organism>
<keyword evidence="4" id="KW-1185">Reference proteome</keyword>
<gene>
    <name evidence="3" type="ORF">NZD86_05040</name>
</gene>
<reference evidence="3" key="1">
    <citation type="submission" date="2022-08" db="EMBL/GenBank/DDBJ databases">
        <title>Alicyclobacillus dauci DSM2870, complete genome.</title>
        <authorList>
            <person name="Wang Q."/>
            <person name="Cai R."/>
            <person name="Wang Z."/>
        </authorList>
    </citation>
    <scope>NUCLEOTIDE SEQUENCE</scope>
    <source>
        <strain evidence="3">DSM 28700</strain>
    </source>
</reference>